<proteinExistence type="predicted"/>
<protein>
    <submittedName>
        <fullName evidence="3">DUF1206 domain-containing protein</fullName>
    </submittedName>
</protein>
<feature type="transmembrane region" description="Helical" evidence="1">
    <location>
        <begin position="142"/>
        <end position="163"/>
    </location>
</feature>
<dbReference type="EMBL" id="JBHUOK010000005">
    <property type="protein sequence ID" value="MFD2788814.1"/>
    <property type="molecule type" value="Genomic_DNA"/>
</dbReference>
<evidence type="ECO:0000313" key="3">
    <source>
        <dbReference type="EMBL" id="MFD2788814.1"/>
    </source>
</evidence>
<accession>A0ABW5VAW4</accession>
<keyword evidence="1" id="KW-0812">Transmembrane</keyword>
<feature type="transmembrane region" description="Helical" evidence="1">
    <location>
        <begin position="232"/>
        <end position="253"/>
    </location>
</feature>
<organism evidence="3 4">
    <name type="scientific">Arenibacter antarcticus</name>
    <dbReference type="NCBI Taxonomy" id="2040469"/>
    <lineage>
        <taxon>Bacteria</taxon>
        <taxon>Pseudomonadati</taxon>
        <taxon>Bacteroidota</taxon>
        <taxon>Flavobacteriia</taxon>
        <taxon>Flavobacteriales</taxon>
        <taxon>Flavobacteriaceae</taxon>
        <taxon>Arenibacter</taxon>
    </lineage>
</organism>
<evidence type="ECO:0000259" key="2">
    <source>
        <dbReference type="Pfam" id="PF06724"/>
    </source>
</evidence>
<dbReference type="Pfam" id="PF06724">
    <property type="entry name" value="DUF1206"/>
    <property type="match status" value="3"/>
</dbReference>
<reference evidence="4" key="1">
    <citation type="journal article" date="2019" name="Int. J. Syst. Evol. Microbiol.">
        <title>The Global Catalogue of Microorganisms (GCM) 10K type strain sequencing project: providing services to taxonomists for standard genome sequencing and annotation.</title>
        <authorList>
            <consortium name="The Broad Institute Genomics Platform"/>
            <consortium name="The Broad Institute Genome Sequencing Center for Infectious Disease"/>
            <person name="Wu L."/>
            <person name="Ma J."/>
        </authorList>
    </citation>
    <scope>NUCLEOTIDE SEQUENCE [LARGE SCALE GENOMIC DNA]</scope>
    <source>
        <strain evidence="4">KCTC 52924</strain>
    </source>
</reference>
<keyword evidence="1" id="KW-1133">Transmembrane helix</keyword>
<feature type="domain" description="DUF1206" evidence="2">
    <location>
        <begin position="190"/>
        <end position="255"/>
    </location>
</feature>
<feature type="transmembrane region" description="Helical" evidence="1">
    <location>
        <begin position="21"/>
        <end position="39"/>
    </location>
</feature>
<sequence>MGMSYNIKKKIARFGIASKGVVFILIGGLTAWSAFGSGGKKTDSNGAMTFLIKQPFGQVLLWVLAIGLASYVFWRLYQSFIDPENEGNDLKGLATRFGYLSNGLFYLFILYGAVKLLLGGGSSDGGNESMIQKLLNTGSGRWIIAAVALIYLGQAIYLMFLAYSGRFKAQIKETGMADKTQKLMLNSGRVGYTALGLVFGMIAYLTVRSAMSFDASKAGGIKDALIFIQNEFGVLVLAIMAFGLATFGVFMIIKASVRDMKF</sequence>
<feature type="domain" description="DUF1206" evidence="2">
    <location>
        <begin position="97"/>
        <end position="164"/>
    </location>
</feature>
<evidence type="ECO:0000256" key="1">
    <source>
        <dbReference type="SAM" id="Phobius"/>
    </source>
</evidence>
<dbReference type="InterPro" id="IPR009597">
    <property type="entry name" value="DUF1206"/>
</dbReference>
<keyword evidence="4" id="KW-1185">Reference proteome</keyword>
<gene>
    <name evidence="3" type="ORF">ACFS1K_03455</name>
</gene>
<evidence type="ECO:0000313" key="4">
    <source>
        <dbReference type="Proteomes" id="UP001597532"/>
    </source>
</evidence>
<feature type="transmembrane region" description="Helical" evidence="1">
    <location>
        <begin position="59"/>
        <end position="77"/>
    </location>
</feature>
<name>A0ABW5VAW4_9FLAO</name>
<keyword evidence="1" id="KW-0472">Membrane</keyword>
<comment type="caution">
    <text evidence="3">The sequence shown here is derived from an EMBL/GenBank/DDBJ whole genome shotgun (WGS) entry which is preliminary data.</text>
</comment>
<dbReference type="RefSeq" id="WP_251808811.1">
    <property type="nucleotide sequence ID" value="NZ_CP166679.1"/>
</dbReference>
<feature type="domain" description="DUF1206" evidence="2">
    <location>
        <begin position="14"/>
        <end position="80"/>
    </location>
</feature>
<dbReference type="Proteomes" id="UP001597532">
    <property type="component" value="Unassembled WGS sequence"/>
</dbReference>
<feature type="transmembrane region" description="Helical" evidence="1">
    <location>
        <begin position="183"/>
        <end position="207"/>
    </location>
</feature>
<feature type="transmembrane region" description="Helical" evidence="1">
    <location>
        <begin position="97"/>
        <end position="122"/>
    </location>
</feature>